<keyword evidence="2" id="KW-0645">Protease</keyword>
<dbReference type="InterPro" id="IPR050430">
    <property type="entry name" value="Peptidase_S1"/>
</dbReference>
<dbReference type="OrthoDB" id="10002959at2759"/>
<dbReference type="InterPro" id="IPR001254">
    <property type="entry name" value="Trypsin_dom"/>
</dbReference>
<dbReference type="PRINTS" id="PR00722">
    <property type="entry name" value="CHYMOTRYPSIN"/>
</dbReference>
<accession>A0A8J2WCF1</accession>
<dbReference type="InterPro" id="IPR009003">
    <property type="entry name" value="Peptidase_S1_PA"/>
</dbReference>
<dbReference type="Pfam" id="PF00089">
    <property type="entry name" value="Trypsin"/>
    <property type="match status" value="2"/>
</dbReference>
<evidence type="ECO:0000256" key="4">
    <source>
        <dbReference type="ARBA" id="ARBA00022825"/>
    </source>
</evidence>
<reference evidence="8" key="1">
    <citation type="submission" date="2021-11" db="EMBL/GenBank/DDBJ databases">
        <authorList>
            <person name="Schell T."/>
        </authorList>
    </citation>
    <scope>NUCLEOTIDE SEQUENCE</scope>
    <source>
        <strain evidence="8">M5</strain>
    </source>
</reference>
<dbReference type="PANTHER" id="PTHR24276">
    <property type="entry name" value="POLYSERASE-RELATED"/>
    <property type="match status" value="1"/>
</dbReference>
<protein>
    <recommendedName>
        <fullName evidence="7">Peptidase S1 domain-containing protein</fullName>
    </recommendedName>
</protein>
<dbReference type="CDD" id="cd00190">
    <property type="entry name" value="Tryp_SPc"/>
    <property type="match status" value="1"/>
</dbReference>
<evidence type="ECO:0000256" key="6">
    <source>
        <dbReference type="SAM" id="SignalP"/>
    </source>
</evidence>
<keyword evidence="5" id="KW-1015">Disulfide bond</keyword>
<dbReference type="FunFam" id="2.40.10.10:FF:000068">
    <property type="entry name" value="transmembrane protease serine 2"/>
    <property type="match status" value="1"/>
</dbReference>
<evidence type="ECO:0000256" key="2">
    <source>
        <dbReference type="ARBA" id="ARBA00022670"/>
    </source>
</evidence>
<dbReference type="GO" id="GO:0006508">
    <property type="term" value="P:proteolysis"/>
    <property type="evidence" value="ECO:0007669"/>
    <property type="project" value="UniProtKB-KW"/>
</dbReference>
<comment type="similarity">
    <text evidence="1">Belongs to the peptidase S1 family.</text>
</comment>
<evidence type="ECO:0000256" key="5">
    <source>
        <dbReference type="ARBA" id="ARBA00023157"/>
    </source>
</evidence>
<feature type="signal peptide" evidence="6">
    <location>
        <begin position="1"/>
        <end position="19"/>
    </location>
</feature>
<keyword evidence="4" id="KW-0720">Serine protease</keyword>
<feature type="chain" id="PRO_5035222998" description="Peptidase S1 domain-containing protein" evidence="6">
    <location>
        <begin position="20"/>
        <end position="274"/>
    </location>
</feature>
<dbReference type="AlphaFoldDB" id="A0A8J2WCF1"/>
<name>A0A8J2WCF1_9CRUS</name>
<comment type="caution">
    <text evidence="8">The sequence shown here is derived from an EMBL/GenBank/DDBJ whole genome shotgun (WGS) entry which is preliminary data.</text>
</comment>
<dbReference type="Proteomes" id="UP000789390">
    <property type="component" value="Unassembled WGS sequence"/>
</dbReference>
<keyword evidence="3" id="KW-0378">Hydrolase</keyword>
<keyword evidence="9" id="KW-1185">Reference proteome</keyword>
<dbReference type="InterPro" id="IPR043504">
    <property type="entry name" value="Peptidase_S1_PA_chymotrypsin"/>
</dbReference>
<dbReference type="InterPro" id="IPR018114">
    <property type="entry name" value="TRYPSIN_HIS"/>
</dbReference>
<evidence type="ECO:0000256" key="1">
    <source>
        <dbReference type="ARBA" id="ARBA00007664"/>
    </source>
</evidence>
<evidence type="ECO:0000256" key="3">
    <source>
        <dbReference type="ARBA" id="ARBA00022801"/>
    </source>
</evidence>
<feature type="domain" description="Peptidase S1" evidence="7">
    <location>
        <begin position="31"/>
        <end position="270"/>
    </location>
</feature>
<gene>
    <name evidence="8" type="ORF">DGAL_LOCUS3664</name>
</gene>
<dbReference type="Gene3D" id="2.40.10.10">
    <property type="entry name" value="Trypsin-like serine proteases"/>
    <property type="match status" value="1"/>
</dbReference>
<dbReference type="EMBL" id="CAKKLH010000057">
    <property type="protein sequence ID" value="CAH0101334.1"/>
    <property type="molecule type" value="Genomic_DNA"/>
</dbReference>
<dbReference type="InterPro" id="IPR001314">
    <property type="entry name" value="Peptidase_S1A"/>
</dbReference>
<evidence type="ECO:0000313" key="9">
    <source>
        <dbReference type="Proteomes" id="UP000789390"/>
    </source>
</evidence>
<organism evidence="8 9">
    <name type="scientific">Daphnia galeata</name>
    <dbReference type="NCBI Taxonomy" id="27404"/>
    <lineage>
        <taxon>Eukaryota</taxon>
        <taxon>Metazoa</taxon>
        <taxon>Ecdysozoa</taxon>
        <taxon>Arthropoda</taxon>
        <taxon>Crustacea</taxon>
        <taxon>Branchiopoda</taxon>
        <taxon>Diplostraca</taxon>
        <taxon>Cladocera</taxon>
        <taxon>Anomopoda</taxon>
        <taxon>Daphniidae</taxon>
        <taxon>Daphnia</taxon>
    </lineage>
</organism>
<sequence>MRFILWAMGLSCLIGLVSSKNGGTNVPNVSIVGGIPAALGEFPYLCLLILGNTLCGGSLIGPSHVLTAAHCLSGKSQTSVNTFTVRLNTLALNGSTPGTISTGVKKFIIHERFSSRTFDNDVALLVLNAPVTNVAVISLPPSTSNPSTTKPSAMTTTKSSSTTITTPLCSCTCTPTTKLVNAQQTTKKPAISASGYANTNAIIAGWGTTSSGGSLSQVLLKANGDSGGPVIVDGVQVGITSWGNGCALPNYAGVYTRVTTYVDWIQTTRSNNPS</sequence>
<keyword evidence="6" id="KW-0732">Signal</keyword>
<evidence type="ECO:0000313" key="8">
    <source>
        <dbReference type="EMBL" id="CAH0101334.1"/>
    </source>
</evidence>
<dbReference type="PANTHER" id="PTHR24276:SF91">
    <property type="entry name" value="AT26814P-RELATED"/>
    <property type="match status" value="1"/>
</dbReference>
<dbReference type="GO" id="GO:0004252">
    <property type="term" value="F:serine-type endopeptidase activity"/>
    <property type="evidence" value="ECO:0007669"/>
    <property type="project" value="InterPro"/>
</dbReference>
<proteinExistence type="inferred from homology"/>
<dbReference type="SUPFAM" id="SSF50494">
    <property type="entry name" value="Trypsin-like serine proteases"/>
    <property type="match status" value="1"/>
</dbReference>
<dbReference type="SMART" id="SM00020">
    <property type="entry name" value="Tryp_SPc"/>
    <property type="match status" value="1"/>
</dbReference>
<dbReference type="PROSITE" id="PS00134">
    <property type="entry name" value="TRYPSIN_HIS"/>
    <property type="match status" value="1"/>
</dbReference>
<evidence type="ECO:0000259" key="7">
    <source>
        <dbReference type="PROSITE" id="PS50240"/>
    </source>
</evidence>
<dbReference type="PROSITE" id="PS50240">
    <property type="entry name" value="TRYPSIN_DOM"/>
    <property type="match status" value="1"/>
</dbReference>